<feature type="transmembrane region" description="Helical" evidence="7">
    <location>
        <begin position="43"/>
        <end position="63"/>
    </location>
</feature>
<keyword evidence="2" id="KW-0813">Transport</keyword>
<keyword evidence="4 7" id="KW-0812">Transmembrane</keyword>
<proteinExistence type="predicted"/>
<dbReference type="PANTHER" id="PTHR34229">
    <property type="entry name" value="METAL TRANSPORT PROTEIN HI_1621-RELATED"/>
    <property type="match status" value="1"/>
</dbReference>
<evidence type="ECO:0000256" key="4">
    <source>
        <dbReference type="ARBA" id="ARBA00022692"/>
    </source>
</evidence>
<evidence type="ECO:0000256" key="3">
    <source>
        <dbReference type="ARBA" id="ARBA00022475"/>
    </source>
</evidence>
<dbReference type="Proteomes" id="UP000432715">
    <property type="component" value="Unassembled WGS sequence"/>
</dbReference>
<keyword evidence="6 7" id="KW-0472">Membrane</keyword>
<comment type="caution">
    <text evidence="8">The sequence shown here is derived from an EMBL/GenBank/DDBJ whole genome shotgun (WGS) entry which is preliminary data.</text>
</comment>
<feature type="transmembrane region" description="Helical" evidence="7">
    <location>
        <begin position="12"/>
        <end position="31"/>
    </location>
</feature>
<dbReference type="GO" id="GO:0000041">
    <property type="term" value="P:transition metal ion transport"/>
    <property type="evidence" value="ECO:0007669"/>
    <property type="project" value="InterPro"/>
</dbReference>
<dbReference type="EMBL" id="WBZC01000036">
    <property type="protein sequence ID" value="KAB3534026.1"/>
    <property type="molecule type" value="Genomic_DNA"/>
</dbReference>
<evidence type="ECO:0000313" key="9">
    <source>
        <dbReference type="Proteomes" id="UP000432715"/>
    </source>
</evidence>
<dbReference type="Gene3D" id="1.10.1760.20">
    <property type="match status" value="1"/>
</dbReference>
<dbReference type="RefSeq" id="WP_151861498.1">
    <property type="nucleotide sequence ID" value="NZ_WBZC01000036.1"/>
</dbReference>
<gene>
    <name evidence="8" type="ORF">F8154_10115</name>
</gene>
<sequence length="265" mass="29092">MSHIHIPDGIIPFSWWIVGYAITFIIMFYILKDIKNDDVRRKIPITGIVAAIMLLGMSIPLGIIPVHLSLAALAGILVGPGLGFISVFVVNTILALFGHGGITIVGLNTLVIGAEVFIAYHIFKLLTGKTKLFLRAFISTSTAVITSLIMMILIVGFSVDFNEAIPHHHSDCSECHSSIDNTHHHEGENHVAAHNNHLEDEHHHGEDGHHHEEGHNNISDTQYLFFSGWAALAAIFVIAIILESLGIALVVNFFAKIRPDFIINI</sequence>
<keyword evidence="5 7" id="KW-1133">Transmembrane helix</keyword>
<organism evidence="8 9">
    <name type="scientific">Alkaliphilus pronyensis</name>
    <dbReference type="NCBI Taxonomy" id="1482732"/>
    <lineage>
        <taxon>Bacteria</taxon>
        <taxon>Bacillati</taxon>
        <taxon>Bacillota</taxon>
        <taxon>Clostridia</taxon>
        <taxon>Peptostreptococcales</taxon>
        <taxon>Natronincolaceae</taxon>
        <taxon>Alkaliphilus</taxon>
    </lineage>
</organism>
<dbReference type="PANTHER" id="PTHR34229:SF1">
    <property type="entry name" value="METAL TRANSPORT PROTEIN HI_1621-RELATED"/>
    <property type="match status" value="1"/>
</dbReference>
<keyword evidence="3" id="KW-1003">Cell membrane</keyword>
<dbReference type="GO" id="GO:0005886">
    <property type="term" value="C:plasma membrane"/>
    <property type="evidence" value="ECO:0007669"/>
    <property type="project" value="UniProtKB-SubCell"/>
</dbReference>
<accession>A0A6I0F755</accession>
<feature type="transmembrane region" description="Helical" evidence="7">
    <location>
        <begin position="96"/>
        <end position="120"/>
    </location>
</feature>
<name>A0A6I0F755_9FIRM</name>
<feature type="transmembrane region" description="Helical" evidence="7">
    <location>
        <begin position="70"/>
        <end position="90"/>
    </location>
</feature>
<comment type="subcellular location">
    <subcellularLocation>
        <location evidence="1">Cell membrane</location>
        <topology evidence="1">Multi-pass membrane protein</topology>
    </subcellularLocation>
</comment>
<evidence type="ECO:0000313" key="8">
    <source>
        <dbReference type="EMBL" id="KAB3534026.1"/>
    </source>
</evidence>
<evidence type="ECO:0000256" key="7">
    <source>
        <dbReference type="SAM" id="Phobius"/>
    </source>
</evidence>
<evidence type="ECO:0000256" key="6">
    <source>
        <dbReference type="ARBA" id="ARBA00023136"/>
    </source>
</evidence>
<dbReference type="Pfam" id="PF01891">
    <property type="entry name" value="CbiM"/>
    <property type="match status" value="1"/>
</dbReference>
<dbReference type="AlphaFoldDB" id="A0A6I0F755"/>
<feature type="transmembrane region" description="Helical" evidence="7">
    <location>
        <begin position="132"/>
        <end position="157"/>
    </location>
</feature>
<evidence type="ECO:0000256" key="2">
    <source>
        <dbReference type="ARBA" id="ARBA00022448"/>
    </source>
</evidence>
<protein>
    <submittedName>
        <fullName evidence="8">Energy-coupling factor ABC transporter permease</fullName>
    </submittedName>
</protein>
<feature type="transmembrane region" description="Helical" evidence="7">
    <location>
        <begin position="229"/>
        <end position="255"/>
    </location>
</feature>
<evidence type="ECO:0000256" key="1">
    <source>
        <dbReference type="ARBA" id="ARBA00004651"/>
    </source>
</evidence>
<keyword evidence="9" id="KW-1185">Reference proteome</keyword>
<dbReference type="OrthoDB" id="5395048at2"/>
<evidence type="ECO:0000256" key="5">
    <source>
        <dbReference type="ARBA" id="ARBA00022989"/>
    </source>
</evidence>
<reference evidence="8 9" key="1">
    <citation type="submission" date="2019-10" db="EMBL/GenBank/DDBJ databases">
        <title>Alkaliphilus serpentinus sp. nov. and Alkaliphilus pronyensis sp. nov., two novel anaerobic alkaliphilic species isolated from the serpentinized-hosted hydrothermal field of the Prony Bay (New Caledonia).</title>
        <authorList>
            <person name="Postec A."/>
        </authorList>
    </citation>
    <scope>NUCLEOTIDE SEQUENCE [LARGE SCALE GENOMIC DNA]</scope>
    <source>
        <strain evidence="8 9">LacV</strain>
    </source>
</reference>
<dbReference type="InterPro" id="IPR002751">
    <property type="entry name" value="CbiM/NikMN"/>
</dbReference>